<name>A0A1H7MBH6_9LACT</name>
<protein>
    <submittedName>
        <fullName evidence="5">Glycerate kinase</fullName>
    </submittedName>
</protein>
<dbReference type="GO" id="GO:0008887">
    <property type="term" value="F:glycerate kinase activity"/>
    <property type="evidence" value="ECO:0007669"/>
    <property type="project" value="UniProtKB-UniRule"/>
</dbReference>
<dbReference type="PIRSF" id="PIRSF006078">
    <property type="entry name" value="GlxK"/>
    <property type="match status" value="1"/>
</dbReference>
<dbReference type="GO" id="GO:0031388">
    <property type="term" value="P:organic acid phosphorylation"/>
    <property type="evidence" value="ECO:0007669"/>
    <property type="project" value="UniProtKB-UniRule"/>
</dbReference>
<dbReference type="InterPro" id="IPR018197">
    <property type="entry name" value="Glycerate_kinase_RE-like"/>
</dbReference>
<sequence>MKIIAAIDSFKGSMTSEEANQSVIDALPHHEVVSFPIADGGEGTVEAFVKAENGKVITQPITGVNGQPYEGRWGWIEENKTAVIEVAEGAGIIQADPETFHPENHTSYGVGEQIIQALDYGAETIILGLGGSATTDGGMGMLQALGVIFKDVEGKSLPVLPVNLKAVEAIDASELDERATSVKWELASDVSNPLLGQNGAVYVFGEQKGLSKDELPDYDEAMAEYARLVEECTQSKMTEIEGAGAAGGIGFAALSFFGCTFQSGLTLLADRGNFKALLNDADLVITGEGKFDTQSLQGKVPVGISRMCRETDVPVILFAGKIEEGLADVPEEHIQAVLPIVDAPMTLKEAMDKGPELLERAVRRAFKLIDATKFR</sequence>
<dbReference type="InterPro" id="IPR036129">
    <property type="entry name" value="Glycerate_kinase_sf"/>
</dbReference>
<dbReference type="Proteomes" id="UP000199081">
    <property type="component" value="Unassembled WGS sequence"/>
</dbReference>
<dbReference type="OrthoDB" id="9774290at2"/>
<dbReference type="PANTHER" id="PTHR21599:SF0">
    <property type="entry name" value="GLYCERATE KINASE"/>
    <property type="match status" value="1"/>
</dbReference>
<keyword evidence="3 4" id="KW-0418">Kinase</keyword>
<dbReference type="STRING" id="426702.SAMN04488099_11121"/>
<evidence type="ECO:0000256" key="3">
    <source>
        <dbReference type="ARBA" id="ARBA00022777"/>
    </source>
</evidence>
<dbReference type="Gene3D" id="3.40.50.10350">
    <property type="entry name" value="Glycerate kinase, domain 1"/>
    <property type="match status" value="1"/>
</dbReference>
<comment type="similarity">
    <text evidence="1 4">Belongs to the glycerate kinase type-1 family.</text>
</comment>
<dbReference type="SUPFAM" id="SSF110738">
    <property type="entry name" value="Glycerate kinase I"/>
    <property type="match status" value="1"/>
</dbReference>
<accession>A0A1H7MBH6</accession>
<evidence type="ECO:0000313" key="6">
    <source>
        <dbReference type="Proteomes" id="UP000199081"/>
    </source>
</evidence>
<evidence type="ECO:0000256" key="4">
    <source>
        <dbReference type="PIRNR" id="PIRNR006078"/>
    </source>
</evidence>
<keyword evidence="6" id="KW-1185">Reference proteome</keyword>
<dbReference type="AlphaFoldDB" id="A0A1H7MBH6"/>
<dbReference type="Pfam" id="PF02595">
    <property type="entry name" value="Gly_kinase"/>
    <property type="match status" value="1"/>
</dbReference>
<dbReference type="RefSeq" id="WP_091481875.1">
    <property type="nucleotide sequence ID" value="NZ_BJYC01000013.1"/>
</dbReference>
<dbReference type="PANTHER" id="PTHR21599">
    <property type="entry name" value="GLYCERATE KINASE"/>
    <property type="match status" value="1"/>
</dbReference>
<evidence type="ECO:0000256" key="2">
    <source>
        <dbReference type="ARBA" id="ARBA00022679"/>
    </source>
</evidence>
<evidence type="ECO:0000313" key="5">
    <source>
        <dbReference type="EMBL" id="SEL07967.1"/>
    </source>
</evidence>
<dbReference type="InterPro" id="IPR018193">
    <property type="entry name" value="Glyc_kinase_flavodox-like_fold"/>
</dbReference>
<evidence type="ECO:0000256" key="1">
    <source>
        <dbReference type="ARBA" id="ARBA00006284"/>
    </source>
</evidence>
<reference evidence="6" key="1">
    <citation type="submission" date="2016-10" db="EMBL/GenBank/DDBJ databases">
        <authorList>
            <person name="Varghese N."/>
            <person name="Submissions S."/>
        </authorList>
    </citation>
    <scope>NUCLEOTIDE SEQUENCE [LARGE SCALE GENOMIC DNA]</scope>
    <source>
        <strain evidence="6">DSM 19183</strain>
    </source>
</reference>
<gene>
    <name evidence="5" type="ORF">SAMN04488099_11121</name>
</gene>
<dbReference type="Gene3D" id="3.90.1510.10">
    <property type="entry name" value="Glycerate kinase, domain 2"/>
    <property type="match status" value="1"/>
</dbReference>
<organism evidence="5 6">
    <name type="scientific">Alkalibacterium pelagium</name>
    <dbReference type="NCBI Taxonomy" id="426702"/>
    <lineage>
        <taxon>Bacteria</taxon>
        <taxon>Bacillati</taxon>
        <taxon>Bacillota</taxon>
        <taxon>Bacilli</taxon>
        <taxon>Lactobacillales</taxon>
        <taxon>Carnobacteriaceae</taxon>
        <taxon>Alkalibacterium</taxon>
    </lineage>
</organism>
<dbReference type="EMBL" id="FNZU01000011">
    <property type="protein sequence ID" value="SEL07967.1"/>
    <property type="molecule type" value="Genomic_DNA"/>
</dbReference>
<keyword evidence="2 4" id="KW-0808">Transferase</keyword>
<proteinExistence type="inferred from homology"/>
<dbReference type="NCBIfam" id="TIGR00045">
    <property type="entry name" value="glycerate kinase"/>
    <property type="match status" value="1"/>
</dbReference>
<dbReference type="InterPro" id="IPR004381">
    <property type="entry name" value="Glycerate_kinase"/>
</dbReference>